<sequence>MTTEISQISTCSFNIPYQFRILKYPAVLGKSIPPILNAIKVIGGASPSIMSSSTAAPGMAHHTATAASTQPRHPLPLQSAWERHHVATAETAMVQQQQQHNSSIRHPVFFTEKLRRPPLTLAPGMGLSPVAHGYVYQDGRRRLAAEGNSAPKL</sequence>
<name>A0AAD8UKK6_GLOAC</name>
<proteinExistence type="predicted"/>
<accession>A0AAD8UKK6</accession>
<keyword evidence="3" id="KW-1185">Reference proteome</keyword>
<dbReference type="EMBL" id="JAHMHS010000065">
    <property type="protein sequence ID" value="KAK1723424.1"/>
    <property type="molecule type" value="Genomic_DNA"/>
</dbReference>
<evidence type="ECO:0000256" key="1">
    <source>
        <dbReference type="SAM" id="MobiDB-lite"/>
    </source>
</evidence>
<comment type="caution">
    <text evidence="2">The sequence shown here is derived from an EMBL/GenBank/DDBJ whole genome shotgun (WGS) entry which is preliminary data.</text>
</comment>
<protein>
    <submittedName>
        <fullName evidence="2">Uncharacterized protein</fullName>
    </submittedName>
</protein>
<feature type="region of interest" description="Disordered" evidence="1">
    <location>
        <begin position="51"/>
        <end position="72"/>
    </location>
</feature>
<dbReference type="Proteomes" id="UP001244207">
    <property type="component" value="Unassembled WGS sequence"/>
</dbReference>
<dbReference type="AlphaFoldDB" id="A0AAD8UKK6"/>
<evidence type="ECO:0000313" key="2">
    <source>
        <dbReference type="EMBL" id="KAK1723424.1"/>
    </source>
</evidence>
<reference evidence="2" key="1">
    <citation type="submission" date="2021-12" db="EMBL/GenBank/DDBJ databases">
        <title>Comparative genomics, transcriptomics and evolutionary studies reveal genomic signatures of adaptation to plant cell wall in hemibiotrophic fungi.</title>
        <authorList>
            <consortium name="DOE Joint Genome Institute"/>
            <person name="Baroncelli R."/>
            <person name="Diaz J.F."/>
            <person name="Benocci T."/>
            <person name="Peng M."/>
            <person name="Battaglia E."/>
            <person name="Haridas S."/>
            <person name="Andreopoulos W."/>
            <person name="Labutti K."/>
            <person name="Pangilinan J."/>
            <person name="Floch G.L."/>
            <person name="Makela M.R."/>
            <person name="Henrissat B."/>
            <person name="Grigoriev I.V."/>
            <person name="Crouch J.A."/>
            <person name="De Vries R.P."/>
            <person name="Sukno S.A."/>
            <person name="Thon M.R."/>
        </authorList>
    </citation>
    <scope>NUCLEOTIDE SEQUENCE</scope>
    <source>
        <strain evidence="2">CBS 112980</strain>
    </source>
</reference>
<organism evidence="2 3">
    <name type="scientific">Glomerella acutata</name>
    <name type="common">Colletotrichum acutatum</name>
    <dbReference type="NCBI Taxonomy" id="27357"/>
    <lineage>
        <taxon>Eukaryota</taxon>
        <taxon>Fungi</taxon>
        <taxon>Dikarya</taxon>
        <taxon>Ascomycota</taxon>
        <taxon>Pezizomycotina</taxon>
        <taxon>Sordariomycetes</taxon>
        <taxon>Hypocreomycetidae</taxon>
        <taxon>Glomerellales</taxon>
        <taxon>Glomerellaceae</taxon>
        <taxon>Colletotrichum</taxon>
        <taxon>Colletotrichum acutatum species complex</taxon>
    </lineage>
</organism>
<dbReference type="GeneID" id="85386678"/>
<dbReference type="RefSeq" id="XP_060363479.1">
    <property type="nucleotide sequence ID" value="XM_060502779.1"/>
</dbReference>
<evidence type="ECO:0000313" key="3">
    <source>
        <dbReference type="Proteomes" id="UP001244207"/>
    </source>
</evidence>
<gene>
    <name evidence="2" type="ORF">BDZ83DRAFT_389595</name>
</gene>